<feature type="region of interest" description="Disordered" evidence="1">
    <location>
        <begin position="205"/>
        <end position="246"/>
    </location>
</feature>
<dbReference type="Proteomes" id="UP000836788">
    <property type="component" value="Chromosome 12"/>
</dbReference>
<dbReference type="SMART" id="SM00228">
    <property type="entry name" value="PDZ"/>
    <property type="match status" value="1"/>
</dbReference>
<dbReference type="AlphaFoldDB" id="A0A8J9X493"/>
<feature type="chain" id="PRO_5035427429" description="PDZ domain-containing protein" evidence="2">
    <location>
        <begin position="26"/>
        <end position="246"/>
    </location>
</feature>
<dbReference type="SUPFAM" id="SSF50156">
    <property type="entry name" value="PDZ domain-like"/>
    <property type="match status" value="1"/>
</dbReference>
<dbReference type="InterPro" id="IPR001478">
    <property type="entry name" value="PDZ"/>
</dbReference>
<dbReference type="EMBL" id="OU594953">
    <property type="protein sequence ID" value="CAG9279528.1"/>
    <property type="molecule type" value="Genomic_DNA"/>
</dbReference>
<dbReference type="Pfam" id="PF17820">
    <property type="entry name" value="PDZ_6"/>
    <property type="match status" value="1"/>
</dbReference>
<evidence type="ECO:0000256" key="1">
    <source>
        <dbReference type="SAM" id="MobiDB-lite"/>
    </source>
</evidence>
<accession>A0A8J9X493</accession>
<reference evidence="4" key="1">
    <citation type="submission" date="2022-02" db="EMBL/GenBank/DDBJ databases">
        <authorList>
            <person name="Giguere J D."/>
        </authorList>
    </citation>
    <scope>NUCLEOTIDE SEQUENCE</scope>
    <source>
        <strain evidence="4">CCAP 1055/1</strain>
    </source>
</reference>
<gene>
    <name evidence="4" type="ORF">PTTT1_LOCUS10363</name>
</gene>
<protein>
    <recommendedName>
        <fullName evidence="3">PDZ domain-containing protein</fullName>
    </recommendedName>
</protein>
<feature type="compositionally biased region" description="Basic and acidic residues" evidence="1">
    <location>
        <begin position="205"/>
        <end position="219"/>
    </location>
</feature>
<organism evidence="4">
    <name type="scientific">Phaeodactylum tricornutum</name>
    <name type="common">Diatom</name>
    <dbReference type="NCBI Taxonomy" id="2850"/>
    <lineage>
        <taxon>Eukaryota</taxon>
        <taxon>Sar</taxon>
        <taxon>Stramenopiles</taxon>
        <taxon>Ochrophyta</taxon>
        <taxon>Bacillariophyta</taxon>
        <taxon>Bacillariophyceae</taxon>
        <taxon>Bacillariophycidae</taxon>
        <taxon>Naviculales</taxon>
        <taxon>Phaeodactylaceae</taxon>
        <taxon>Phaeodactylum</taxon>
    </lineage>
</organism>
<dbReference type="CDD" id="cd00136">
    <property type="entry name" value="PDZ_canonical"/>
    <property type="match status" value="1"/>
</dbReference>
<evidence type="ECO:0000313" key="4">
    <source>
        <dbReference type="EMBL" id="CAG9279528.1"/>
    </source>
</evidence>
<name>A0A8J9X493_PHATR</name>
<feature type="signal peptide" evidence="2">
    <location>
        <begin position="1"/>
        <end position="25"/>
    </location>
</feature>
<feature type="domain" description="PDZ" evidence="3">
    <location>
        <begin position="63"/>
        <end position="136"/>
    </location>
</feature>
<dbReference type="Gene3D" id="2.30.42.10">
    <property type="match status" value="1"/>
</dbReference>
<dbReference type="InterPro" id="IPR041489">
    <property type="entry name" value="PDZ_6"/>
</dbReference>
<dbReference type="InterPro" id="IPR036034">
    <property type="entry name" value="PDZ_sf"/>
</dbReference>
<sequence length="246" mass="26798">MQVYAWNRLPAIATLLALLSVRADAFAPLPPSTATSSGYSSSLQAYISYSKVKRIGYELEVNKPLGIIFGENDAPFNGLAVVEVDPDQNGAEAGIRVGDQLLAVNKKSTVGEGFDTAMGMLRDGSDPLELQLYRGTVRQLFTILKNVVGDDEDLMEEDDEEEDDDEDSEVVVMDENYESPVKVPIDLEDEKPISAGDVLNVFKKLTEKKESTESTDGEKKKKGGLFGSMFSQDTIQLEGEDAGSTK</sequence>
<keyword evidence="2" id="KW-0732">Signal</keyword>
<evidence type="ECO:0000259" key="3">
    <source>
        <dbReference type="SMART" id="SM00228"/>
    </source>
</evidence>
<proteinExistence type="predicted"/>
<evidence type="ECO:0000256" key="2">
    <source>
        <dbReference type="SAM" id="SignalP"/>
    </source>
</evidence>